<comment type="caution">
    <text evidence="2">The sequence shown here is derived from an EMBL/GenBank/DDBJ whole genome shotgun (WGS) entry which is preliminary data.</text>
</comment>
<gene>
    <name evidence="2" type="ORF">F2Q70_00017752</name>
</gene>
<dbReference type="AlphaFoldDB" id="A0A8S9HVT9"/>
<feature type="compositionally biased region" description="Basic residues" evidence="1">
    <location>
        <begin position="327"/>
        <end position="338"/>
    </location>
</feature>
<evidence type="ECO:0008006" key="3">
    <source>
        <dbReference type="Google" id="ProtNLM"/>
    </source>
</evidence>
<accession>A0A8S9HVT9</accession>
<feature type="region of interest" description="Disordered" evidence="1">
    <location>
        <begin position="58"/>
        <end position="168"/>
    </location>
</feature>
<evidence type="ECO:0000313" key="2">
    <source>
        <dbReference type="EMBL" id="KAF2562159.1"/>
    </source>
</evidence>
<feature type="region of interest" description="Disordered" evidence="1">
    <location>
        <begin position="278"/>
        <end position="360"/>
    </location>
</feature>
<reference evidence="2" key="1">
    <citation type="submission" date="2019-12" db="EMBL/GenBank/DDBJ databases">
        <title>Genome sequencing and annotation of Brassica cretica.</title>
        <authorList>
            <person name="Studholme D.J."/>
            <person name="Sarris P.F."/>
        </authorList>
    </citation>
    <scope>NUCLEOTIDE SEQUENCE</scope>
    <source>
        <strain evidence="2">PFS-102/07</strain>
        <tissue evidence="2">Leaf</tissue>
    </source>
</reference>
<sequence>MRVVIDSRNGLCFDSTVDFKGGEYYEGEEVLVTLKYERLFGHCSLCASLCHAMEVCPLNPNPVKPSDSKDLVAGKHEKRARSYKGVVINGDNSQSEKDKEWRRPPEKGKSKVHAGQEAKWERVPDRGSKRQEEDARSRYNQAPRREHTPLRRSGEDSREEGEFRRSGNVKEVPSQVVTQPAGAGLEQMTVPVSESAKITTNTTGVENGLDLVDEMLADGLHTLDQFGSNEGLEWAGEEEEPGDEELHEDGLDALMASMEQPLTITDSEAKETITGDGTIQIEGNGHQSNERGTEEVQVETKTGTRKPAGLPNIGINTKKFGQVLLSPRKRAVLKHGNRKGTGTKQPEEKGSLHPKQLMKN</sequence>
<feature type="compositionally biased region" description="Basic and acidic residues" evidence="1">
    <location>
        <begin position="66"/>
        <end position="75"/>
    </location>
</feature>
<name>A0A8S9HVT9_BRACR</name>
<proteinExistence type="predicted"/>
<feature type="compositionally biased region" description="Basic and acidic residues" evidence="1">
    <location>
        <begin position="94"/>
        <end position="165"/>
    </location>
</feature>
<protein>
    <recommendedName>
        <fullName evidence="3">Zinc knuckle CX2CX4HX4C domain-containing protein</fullName>
    </recommendedName>
</protein>
<evidence type="ECO:0000256" key="1">
    <source>
        <dbReference type="SAM" id="MobiDB-lite"/>
    </source>
</evidence>
<organism evidence="2">
    <name type="scientific">Brassica cretica</name>
    <name type="common">Mustard</name>
    <dbReference type="NCBI Taxonomy" id="69181"/>
    <lineage>
        <taxon>Eukaryota</taxon>
        <taxon>Viridiplantae</taxon>
        <taxon>Streptophyta</taxon>
        <taxon>Embryophyta</taxon>
        <taxon>Tracheophyta</taxon>
        <taxon>Spermatophyta</taxon>
        <taxon>Magnoliopsida</taxon>
        <taxon>eudicotyledons</taxon>
        <taxon>Gunneridae</taxon>
        <taxon>Pentapetalae</taxon>
        <taxon>rosids</taxon>
        <taxon>malvids</taxon>
        <taxon>Brassicales</taxon>
        <taxon>Brassicaceae</taxon>
        <taxon>Brassiceae</taxon>
        <taxon>Brassica</taxon>
    </lineage>
</organism>
<dbReference type="EMBL" id="QGKY02001250">
    <property type="protein sequence ID" value="KAF2562159.1"/>
    <property type="molecule type" value="Genomic_DNA"/>
</dbReference>